<dbReference type="InterPro" id="IPR052035">
    <property type="entry name" value="ZnF_BED_domain_contain"/>
</dbReference>
<organism evidence="7 8">
    <name type="scientific">Mugilogobius chulae</name>
    <name type="common">yellowstripe goby</name>
    <dbReference type="NCBI Taxonomy" id="88201"/>
    <lineage>
        <taxon>Eukaryota</taxon>
        <taxon>Metazoa</taxon>
        <taxon>Chordata</taxon>
        <taxon>Craniata</taxon>
        <taxon>Vertebrata</taxon>
        <taxon>Euteleostomi</taxon>
        <taxon>Actinopterygii</taxon>
        <taxon>Neopterygii</taxon>
        <taxon>Teleostei</taxon>
        <taxon>Neoteleostei</taxon>
        <taxon>Acanthomorphata</taxon>
        <taxon>Gobiaria</taxon>
        <taxon>Gobiiformes</taxon>
        <taxon>Gobioidei</taxon>
        <taxon>Gobiidae</taxon>
        <taxon>Gobionellinae</taxon>
        <taxon>Mugilogobius</taxon>
    </lineage>
</organism>
<keyword evidence="4" id="KW-0862">Zinc</keyword>
<dbReference type="GO" id="GO:0005634">
    <property type="term" value="C:nucleus"/>
    <property type="evidence" value="ECO:0007669"/>
    <property type="project" value="UniProtKB-SubCell"/>
</dbReference>
<keyword evidence="8" id="KW-1185">Reference proteome</keyword>
<evidence type="ECO:0000256" key="1">
    <source>
        <dbReference type="ARBA" id="ARBA00004123"/>
    </source>
</evidence>
<comment type="subcellular location">
    <subcellularLocation>
        <location evidence="1">Nucleus</location>
    </subcellularLocation>
</comment>
<keyword evidence="3" id="KW-0863">Zinc-finger</keyword>
<dbReference type="PANTHER" id="PTHR46481">
    <property type="entry name" value="ZINC FINGER BED DOMAIN-CONTAINING PROTEIN 4"/>
    <property type="match status" value="1"/>
</dbReference>
<protein>
    <recommendedName>
        <fullName evidence="9">Zinc finger BED domain-containing protein 4-like</fullName>
    </recommendedName>
</protein>
<evidence type="ECO:0000313" key="8">
    <source>
        <dbReference type="Proteomes" id="UP001460270"/>
    </source>
</evidence>
<gene>
    <name evidence="7" type="ORF">WMY93_029869</name>
</gene>
<keyword evidence="2" id="KW-0479">Metal-binding</keyword>
<dbReference type="EMBL" id="JBBPFD010000022">
    <property type="protein sequence ID" value="KAK7881460.1"/>
    <property type="molecule type" value="Genomic_DNA"/>
</dbReference>
<feature type="region of interest" description="Disordered" evidence="6">
    <location>
        <begin position="343"/>
        <end position="363"/>
    </location>
</feature>
<reference evidence="8" key="1">
    <citation type="submission" date="2024-04" db="EMBL/GenBank/DDBJ databases">
        <title>Salinicola lusitanus LLJ914,a marine bacterium isolated from the Okinawa Trough.</title>
        <authorList>
            <person name="Li J."/>
        </authorList>
    </citation>
    <scope>NUCLEOTIDE SEQUENCE [LARGE SCALE GENOMIC DNA]</scope>
</reference>
<dbReference type="SUPFAM" id="SSF140996">
    <property type="entry name" value="Hermes dimerisation domain"/>
    <property type="match status" value="1"/>
</dbReference>
<name>A0AAW0MM70_9GOBI</name>
<dbReference type="PANTHER" id="PTHR46481:SF10">
    <property type="entry name" value="ZINC FINGER BED DOMAIN-CONTAINING PROTEIN 39"/>
    <property type="match status" value="1"/>
</dbReference>
<accession>A0AAW0MM70</accession>
<keyword evidence="5" id="KW-0539">Nucleus</keyword>
<dbReference type="GO" id="GO:0008270">
    <property type="term" value="F:zinc ion binding"/>
    <property type="evidence" value="ECO:0007669"/>
    <property type="project" value="UniProtKB-KW"/>
</dbReference>
<evidence type="ECO:0000256" key="3">
    <source>
        <dbReference type="ARBA" id="ARBA00022771"/>
    </source>
</evidence>
<dbReference type="Proteomes" id="UP001460270">
    <property type="component" value="Unassembled WGS sequence"/>
</dbReference>
<feature type="region of interest" description="Disordered" evidence="6">
    <location>
        <begin position="1"/>
        <end position="20"/>
    </location>
</feature>
<evidence type="ECO:0008006" key="9">
    <source>
        <dbReference type="Google" id="ProtNLM"/>
    </source>
</evidence>
<sequence length="383" mass="42416">MEDGENAAGPSSAGVTPANLSAGSSPGTFAGTAAGSCSQARQKGLDTSLVRLVVKDLLPLSAVEDEGFKSFVKDLDPSYVLPSRKAVANMINELYDKTKEKTKEDLKMADSVCLTTDMWSSINMDGYIGVTAHYVAPDSKLETVILGVSHFAQSHTAQHIAEAQRLLMANWGIAEKVSFMVTDNAANMKLSVQLLNLRHISCFAHTLNLIVKKALDHTPVINDIRDKSRKVVGLFRSSSKAKKLNEMQSVMGRPLLKLIQEVDTRWNSTFDMFQRLYEQREPVGAALSNLENDISPLTSVDYDIIQESLFLLQPFKAATTELSEEKRVSASKVIPLYRMLQHKNPKSQQHHQLHHHPPHPPQQKTVFGLYLTKKLKTRPSPTA</sequence>
<dbReference type="SUPFAM" id="SSF53098">
    <property type="entry name" value="Ribonuclease H-like"/>
    <property type="match status" value="1"/>
</dbReference>
<evidence type="ECO:0000256" key="4">
    <source>
        <dbReference type="ARBA" id="ARBA00022833"/>
    </source>
</evidence>
<evidence type="ECO:0000313" key="7">
    <source>
        <dbReference type="EMBL" id="KAK7881460.1"/>
    </source>
</evidence>
<dbReference type="AlphaFoldDB" id="A0AAW0MM70"/>
<proteinExistence type="predicted"/>
<comment type="caution">
    <text evidence="7">The sequence shown here is derived from an EMBL/GenBank/DDBJ whole genome shotgun (WGS) entry which is preliminary data.</text>
</comment>
<evidence type="ECO:0000256" key="2">
    <source>
        <dbReference type="ARBA" id="ARBA00022723"/>
    </source>
</evidence>
<dbReference type="InterPro" id="IPR012337">
    <property type="entry name" value="RNaseH-like_sf"/>
</dbReference>
<evidence type="ECO:0000256" key="6">
    <source>
        <dbReference type="SAM" id="MobiDB-lite"/>
    </source>
</evidence>
<feature type="compositionally biased region" description="Basic residues" evidence="6">
    <location>
        <begin position="343"/>
        <end position="358"/>
    </location>
</feature>
<evidence type="ECO:0000256" key="5">
    <source>
        <dbReference type="ARBA" id="ARBA00023242"/>
    </source>
</evidence>